<accession>A0A2Z5HED1</accession>
<proteinExistence type="predicted"/>
<organism evidence="1 2">
    <name type="scientific">Mycobacterium phage Rubeelu</name>
    <dbReference type="NCBI Taxonomy" id="2250386"/>
    <lineage>
        <taxon>Viruses</taxon>
        <taxon>Duplodnaviria</taxon>
        <taxon>Heunggongvirae</taxon>
        <taxon>Uroviricota</taxon>
        <taxon>Caudoviricetes</taxon>
        <taxon>Nclasvirinae</taxon>
        <taxon>Charlievirus</taxon>
        <taxon>Charlievirus butters</taxon>
    </lineage>
</organism>
<evidence type="ECO:0000313" key="1">
    <source>
        <dbReference type="EMBL" id="AXC38489.1"/>
    </source>
</evidence>
<reference evidence="1 2" key="1">
    <citation type="submission" date="2018-05" db="EMBL/GenBank/DDBJ databases">
        <authorList>
            <person name="Holmes S."/>
            <person name="Andersen I."/>
            <person name="Antosh A."/>
            <person name="Cancino R."/>
            <person name="Cassaniti A."/>
            <person name="Checo C."/>
            <person name="Cruz A."/>
            <person name="Decastro L."/>
            <person name="Douthitt C."/>
            <person name="Dubois A."/>
            <person name="Flyod E."/>
            <person name="Gough C."/>
            <person name="Holland C."/>
            <person name="Labrador D."/>
            <person name="Manthey F."/>
            <person name="McCandless J."/>
            <person name="McMahon J."/>
            <person name="Monroy J."/>
            <person name="Newman K."/>
            <person name="Peroza J."/>
            <person name="Roy A."/>
            <person name="Sewelson S."/>
            <person name="Thompson A."/>
            <person name="Wiersma-Koch H."/>
            <person name="D'Elia T."/>
            <person name="Garlena R.A."/>
            <person name="Russell D.A."/>
            <person name="Pope W.H."/>
            <person name="Jacobs-Sera D."/>
            <person name="Hatfull G.F."/>
        </authorList>
    </citation>
    <scope>NUCLEOTIDE SEQUENCE [LARGE SCALE GENOMIC DNA]</scope>
</reference>
<gene>
    <name evidence="1" type="primary">8</name>
    <name evidence="1" type="ORF">SEA_RUBEELU_8</name>
</gene>
<evidence type="ECO:0008006" key="3">
    <source>
        <dbReference type="Google" id="ProtNLM"/>
    </source>
</evidence>
<dbReference type="EMBL" id="MH399787">
    <property type="protein sequence ID" value="AXC38489.1"/>
    <property type="molecule type" value="Genomic_DNA"/>
</dbReference>
<evidence type="ECO:0000313" key="2">
    <source>
        <dbReference type="Proteomes" id="UP000253239"/>
    </source>
</evidence>
<protein>
    <recommendedName>
        <fullName evidence="3">Head-to-tail adaptor</fullName>
    </recommendedName>
</protein>
<name>A0A2Z5HED1_9CAUD</name>
<sequence>MADQTDIDAARAAVRAWCGWHVTPVNTDQVLTLDGPGGPVLFIPTLRLLDLAEVIEDGVSLDVSTLRTTSDGRVRKRDGSWWIDAYGSIAVKVTHGFTAAEVPNFERAVQVLAASFASSKRDDPTIVEKQVDDVRYRWDGTSGVVAAVCASYGLDAYRLERQP</sequence>
<dbReference type="Proteomes" id="UP000253239">
    <property type="component" value="Genome"/>
</dbReference>